<proteinExistence type="predicted"/>
<reference evidence="3" key="2">
    <citation type="submission" date="2020-09" db="EMBL/GenBank/DDBJ databases">
        <authorList>
            <person name="Sun Q."/>
            <person name="Kim S."/>
        </authorList>
    </citation>
    <scope>NUCLEOTIDE SEQUENCE</scope>
    <source>
        <strain evidence="3">KCTC 12988</strain>
    </source>
</reference>
<evidence type="ECO:0000313" key="3">
    <source>
        <dbReference type="EMBL" id="GHC49517.1"/>
    </source>
</evidence>
<accession>A0A918WIJ5</accession>
<feature type="region of interest" description="Disordered" evidence="1">
    <location>
        <begin position="834"/>
        <end position="855"/>
    </location>
</feature>
<evidence type="ECO:0000256" key="2">
    <source>
        <dbReference type="SAM" id="Phobius"/>
    </source>
</evidence>
<dbReference type="RefSeq" id="WP_189568962.1">
    <property type="nucleotide sequence ID" value="NZ_BMXI01000005.1"/>
</dbReference>
<evidence type="ECO:0000313" key="4">
    <source>
        <dbReference type="Proteomes" id="UP000644507"/>
    </source>
</evidence>
<organism evidence="3 4">
    <name type="scientific">Roseibacillus persicicus</name>
    <dbReference type="NCBI Taxonomy" id="454148"/>
    <lineage>
        <taxon>Bacteria</taxon>
        <taxon>Pseudomonadati</taxon>
        <taxon>Verrucomicrobiota</taxon>
        <taxon>Verrucomicrobiia</taxon>
        <taxon>Verrucomicrobiales</taxon>
        <taxon>Verrucomicrobiaceae</taxon>
        <taxon>Roseibacillus</taxon>
    </lineage>
</organism>
<dbReference type="EMBL" id="BMXI01000005">
    <property type="protein sequence ID" value="GHC49517.1"/>
    <property type="molecule type" value="Genomic_DNA"/>
</dbReference>
<protein>
    <submittedName>
        <fullName evidence="3">Uncharacterized protein</fullName>
    </submittedName>
</protein>
<reference evidence="3" key="1">
    <citation type="journal article" date="2014" name="Int. J. Syst. Evol. Microbiol.">
        <title>Complete genome sequence of Corynebacterium casei LMG S-19264T (=DSM 44701T), isolated from a smear-ripened cheese.</title>
        <authorList>
            <consortium name="US DOE Joint Genome Institute (JGI-PGF)"/>
            <person name="Walter F."/>
            <person name="Albersmeier A."/>
            <person name="Kalinowski J."/>
            <person name="Ruckert C."/>
        </authorList>
    </citation>
    <scope>NUCLEOTIDE SEQUENCE</scope>
    <source>
        <strain evidence="3">KCTC 12988</strain>
    </source>
</reference>
<comment type="caution">
    <text evidence="3">The sequence shown here is derived from an EMBL/GenBank/DDBJ whole genome shotgun (WGS) entry which is preliminary data.</text>
</comment>
<dbReference type="AlphaFoldDB" id="A0A918WIJ5"/>
<keyword evidence="4" id="KW-1185">Reference proteome</keyword>
<sequence>MRTKSSPRSQSSGFALPAVILISAGLMILLVALMAIVELERTSSKARVGSYQAELAAESALEEAKMILAGVTSSDTYAVSVIPFAEEYDDNGDGQISSEEDDVLDTDAGERGRAYLYGIQGDTSGGDPVFNFTPLFATQEGVGAQSVTVDGQLTLPEDPGLLKSSDNNLEATVAINGTPYLSPPVTAWRIIRDQEGVPIARYSYWVEDMQGHIDAEYIPGNDRSGGHARANEVWQNDEIWNEELQPALSQYETDGGQIPLWPAPGINPGYLEEAEGFLNPENRLLSEIAVYTLDQNKTGVSDESVLDDTMRTLTPKAPTPASLLALKGAQAPIERVPVGADRGRIELSGDDDSIEDRWVEEYFTTDNRAWEEQALVPYAPGLDSSVMGAPRLNLNKLLETAGSDESPGFGLVPGIPSRAEEAVSEIADFIDTALPDFAEQRRGGFGEWLSGSSKDSAYLETIAASILDYADTDSTPIADGDRYRGIDSHPYVSEYLITHTIKGFDRSDGQRNFLIIEVEAYAELWNMSNHAAEGTFELGYDNPFVFEALGNPEVDFISPLDTTAPAGSASWASHNLEKVEGVWYSSPQSIKIPSNGYTMVSTGPITYRLFVGSADQFLPLPIQLDFPFEDVANYRLRWNGQDCDRSAAGIELTSALLTKTNTPVTKAVIPGTWGEYTKEFFTGMYDPRQSWWAGLANEDGLVSENSYPQNYSPGRRNVRWGSIGKFDPDALHGRMLVSEWPDGGHDSSFDLSTFHKRGSGSSERALLPLSNDLYPNQEDVATEPSKAPVFLSNLGRYFSETELGNIYDPQMWQHRGNPPSRTNEIWYKESANRSTNANVPEVQEDPKKSSVVGGGNTLRIGRPEHEAFEAVGLRASHLLDLFHCGQPFSATPAKRVGTLRKVEGHINVNTASREVLRTLAAGVLATDPEIALESSSFDTSKFSPRTSRRFGQISATDAFASSTGFADEAGVIADMIIEGRPYVSLSQLAALRYPEDYEVRDLRDKFVFGNKYNHDPGYRLQVSDRASEEVFARVYNSSTTRSRNFRIHVIGQALEQTPSGSLRVKATRKKSYRVFADPGIRNSTTGAIVPANLKIETLYETNL</sequence>
<keyword evidence="2" id="KW-0812">Transmembrane</keyword>
<evidence type="ECO:0000256" key="1">
    <source>
        <dbReference type="SAM" id="MobiDB-lite"/>
    </source>
</evidence>
<gene>
    <name evidence="3" type="ORF">GCM10007100_14340</name>
</gene>
<keyword evidence="2" id="KW-0472">Membrane</keyword>
<keyword evidence="2" id="KW-1133">Transmembrane helix</keyword>
<name>A0A918WIJ5_9BACT</name>
<dbReference type="Proteomes" id="UP000644507">
    <property type="component" value="Unassembled WGS sequence"/>
</dbReference>
<feature type="transmembrane region" description="Helical" evidence="2">
    <location>
        <begin position="12"/>
        <end position="37"/>
    </location>
</feature>